<keyword evidence="7" id="KW-0067">ATP-binding</keyword>
<dbReference type="PANTHER" id="PTHR11451:SF44">
    <property type="entry name" value="THREONINE--TRNA LIGASE, CHLOROPLASTIC_MITOCHONDRIAL 2"/>
    <property type="match status" value="1"/>
</dbReference>
<reference evidence="13" key="1">
    <citation type="journal article" date="2015" name="Nature">
        <title>rRNA introns, odd ribosomes, and small enigmatic genomes across a large radiation of phyla.</title>
        <authorList>
            <person name="Brown C.T."/>
            <person name="Hug L.A."/>
            <person name="Thomas B.C."/>
            <person name="Sharon I."/>
            <person name="Castelle C.J."/>
            <person name="Singh A."/>
            <person name="Wilkins M.J."/>
            <person name="Williams K.H."/>
            <person name="Banfield J.F."/>
        </authorList>
    </citation>
    <scope>NUCLEOTIDE SEQUENCE [LARGE SCALE GENOMIC DNA]</scope>
</reference>
<dbReference type="Proteomes" id="UP000034706">
    <property type="component" value="Unassembled WGS sequence"/>
</dbReference>
<organism evidence="13 14">
    <name type="scientific">Candidatus Azambacteria bacterium GW2011_GWA2_39_10</name>
    <dbReference type="NCBI Taxonomy" id="1618611"/>
    <lineage>
        <taxon>Bacteria</taxon>
        <taxon>Candidatus Azamiibacteriota</taxon>
    </lineage>
</organism>
<accession>A0A0G0LXY2</accession>
<comment type="similarity">
    <text evidence="1">Belongs to the class-II aminoacyl-tRNA synthetase family.</text>
</comment>
<evidence type="ECO:0000313" key="14">
    <source>
        <dbReference type="Proteomes" id="UP000034706"/>
    </source>
</evidence>
<keyword evidence="6" id="KW-0862">Zinc</keyword>
<feature type="domain" description="Aminoacyl-transfer RNA synthetases class-II family profile" evidence="12">
    <location>
        <begin position="33"/>
        <end position="300"/>
    </location>
</feature>
<dbReference type="GO" id="GO:0005737">
    <property type="term" value="C:cytoplasm"/>
    <property type="evidence" value="ECO:0007669"/>
    <property type="project" value="UniProtKB-UniRule"/>
</dbReference>
<evidence type="ECO:0000256" key="10">
    <source>
        <dbReference type="ARBA" id="ARBA00049515"/>
    </source>
</evidence>
<dbReference type="InterPro" id="IPR047246">
    <property type="entry name" value="ThrRS_anticodon"/>
</dbReference>
<dbReference type="PROSITE" id="PS50862">
    <property type="entry name" value="AA_TRNA_LIGASE_II"/>
    <property type="match status" value="1"/>
</dbReference>
<dbReference type="Pfam" id="PF03129">
    <property type="entry name" value="HGTP_anticodon"/>
    <property type="match status" value="1"/>
</dbReference>
<name>A0A0G0LXY2_9BACT</name>
<dbReference type="GO" id="GO:0006435">
    <property type="term" value="P:threonyl-tRNA aminoacylation"/>
    <property type="evidence" value="ECO:0007669"/>
    <property type="project" value="UniProtKB-UniRule"/>
</dbReference>
<dbReference type="AlphaFoldDB" id="A0A0G0LXY2"/>
<evidence type="ECO:0000256" key="6">
    <source>
        <dbReference type="ARBA" id="ARBA00022833"/>
    </source>
</evidence>
<keyword evidence="5" id="KW-0547">Nucleotide-binding</keyword>
<dbReference type="InterPro" id="IPR006195">
    <property type="entry name" value="aa-tRNA-synth_II"/>
</dbReference>
<evidence type="ECO:0000256" key="4">
    <source>
        <dbReference type="ARBA" id="ARBA00022723"/>
    </source>
</evidence>
<evidence type="ECO:0000256" key="5">
    <source>
        <dbReference type="ARBA" id="ARBA00022741"/>
    </source>
</evidence>
<keyword evidence="3 13" id="KW-0436">Ligase</keyword>
<evidence type="ECO:0000256" key="11">
    <source>
        <dbReference type="NCBIfam" id="TIGR00418"/>
    </source>
</evidence>
<dbReference type="FunFam" id="3.30.930.10:FF:000002">
    <property type="entry name" value="Threonine--tRNA ligase"/>
    <property type="match status" value="1"/>
</dbReference>
<dbReference type="SUPFAM" id="SSF52954">
    <property type="entry name" value="Class II aaRS ABD-related"/>
    <property type="match status" value="1"/>
</dbReference>
<dbReference type="InterPro" id="IPR002314">
    <property type="entry name" value="aa-tRNA-synt_IIb"/>
</dbReference>
<dbReference type="EMBL" id="LBVT01000003">
    <property type="protein sequence ID" value="KKQ92900.1"/>
    <property type="molecule type" value="Genomic_DNA"/>
</dbReference>
<dbReference type="PRINTS" id="PR01047">
    <property type="entry name" value="TRNASYNTHTHR"/>
</dbReference>
<keyword evidence="9" id="KW-0030">Aminoacyl-tRNA synthetase</keyword>
<dbReference type="EC" id="6.1.1.3" evidence="2 11"/>
<dbReference type="Gene3D" id="3.40.50.800">
    <property type="entry name" value="Anticodon-binding domain"/>
    <property type="match status" value="1"/>
</dbReference>
<dbReference type="SUPFAM" id="SSF55681">
    <property type="entry name" value="Class II aaRS and biotin synthetases"/>
    <property type="match status" value="1"/>
</dbReference>
<evidence type="ECO:0000259" key="12">
    <source>
        <dbReference type="PROSITE" id="PS50862"/>
    </source>
</evidence>
<dbReference type="InterPro" id="IPR002320">
    <property type="entry name" value="Thr-tRNA-ligase_IIa"/>
</dbReference>
<comment type="catalytic activity">
    <reaction evidence="10">
        <text>tRNA(Thr) + L-threonine + ATP = L-threonyl-tRNA(Thr) + AMP + diphosphate + H(+)</text>
        <dbReference type="Rhea" id="RHEA:24624"/>
        <dbReference type="Rhea" id="RHEA-COMP:9670"/>
        <dbReference type="Rhea" id="RHEA-COMP:9704"/>
        <dbReference type="ChEBI" id="CHEBI:15378"/>
        <dbReference type="ChEBI" id="CHEBI:30616"/>
        <dbReference type="ChEBI" id="CHEBI:33019"/>
        <dbReference type="ChEBI" id="CHEBI:57926"/>
        <dbReference type="ChEBI" id="CHEBI:78442"/>
        <dbReference type="ChEBI" id="CHEBI:78534"/>
        <dbReference type="ChEBI" id="CHEBI:456215"/>
        <dbReference type="EC" id="6.1.1.3"/>
    </reaction>
</comment>
<dbReference type="NCBIfam" id="TIGR00418">
    <property type="entry name" value="thrS"/>
    <property type="match status" value="1"/>
</dbReference>
<evidence type="ECO:0000313" key="13">
    <source>
        <dbReference type="EMBL" id="KKQ92900.1"/>
    </source>
</evidence>
<dbReference type="PANTHER" id="PTHR11451">
    <property type="entry name" value="THREONINE-TRNA LIGASE"/>
    <property type="match status" value="1"/>
</dbReference>
<keyword evidence="4" id="KW-0479">Metal-binding</keyword>
<dbReference type="Gene3D" id="3.30.930.10">
    <property type="entry name" value="Bira Bifunctional Protein, Domain 2"/>
    <property type="match status" value="1"/>
</dbReference>
<dbReference type="GO" id="GO:0005524">
    <property type="term" value="F:ATP binding"/>
    <property type="evidence" value="ECO:0007669"/>
    <property type="project" value="UniProtKB-KW"/>
</dbReference>
<dbReference type="CDD" id="cd00771">
    <property type="entry name" value="ThrRS_core"/>
    <property type="match status" value="1"/>
</dbReference>
<sequence>MKDENKKLLSHQELGTQLDLYSFNEIAPGAPFWHPKGMIIFRELEKLIREALDSANYQEISTPIMVRKDLFEKSGHFKFYKDLMFTIKNDNQTFVIKPMNCPESTIIYSSKVRSWRDLPLRFSEIGRLHRKELSGVLNGLFRVRQITMDDAHIYVRQNQMIDEIDRLIILINNFYKIFEFKTSYYLATRPDEAMGDKLLWDKAEDALAEALKQNKIKYEIQPKEGAFYGPKIEVHVKDSLGRAWQLGTIQVDFNMAEKFNLSFINQDGKKEKPIIIHRAVFGSFERFIGILVENYQGAFPIWLSPVQVKVLNLTDRNEKYAESVAAKLAADGLRVELNAANETIGKKIREAELEKIPYILVVGDKEEKSGTVAVREHGKGDLGAQKIEKFKSKILTEIAKKST</sequence>
<gene>
    <name evidence="13" type="ORF">UT16_C0003G0008</name>
</gene>
<evidence type="ECO:0000256" key="7">
    <source>
        <dbReference type="ARBA" id="ARBA00022840"/>
    </source>
</evidence>
<dbReference type="PATRIC" id="fig|1618611.3.peg.64"/>
<proteinExistence type="inferred from homology"/>
<evidence type="ECO:0000256" key="1">
    <source>
        <dbReference type="ARBA" id="ARBA00008226"/>
    </source>
</evidence>
<keyword evidence="8" id="KW-0648">Protein biosynthesis</keyword>
<dbReference type="Pfam" id="PF00587">
    <property type="entry name" value="tRNA-synt_2b"/>
    <property type="match status" value="1"/>
</dbReference>
<dbReference type="InterPro" id="IPR045864">
    <property type="entry name" value="aa-tRNA-synth_II/BPL/LPL"/>
</dbReference>
<comment type="caution">
    <text evidence="13">The sequence shown here is derived from an EMBL/GenBank/DDBJ whole genome shotgun (WGS) entry which is preliminary data.</text>
</comment>
<dbReference type="GO" id="GO:0004829">
    <property type="term" value="F:threonine-tRNA ligase activity"/>
    <property type="evidence" value="ECO:0007669"/>
    <property type="project" value="UniProtKB-UniRule"/>
</dbReference>
<dbReference type="InterPro" id="IPR033728">
    <property type="entry name" value="ThrRS_core"/>
</dbReference>
<evidence type="ECO:0000256" key="3">
    <source>
        <dbReference type="ARBA" id="ARBA00022598"/>
    </source>
</evidence>
<dbReference type="FunFam" id="3.40.50.800:FF:000001">
    <property type="entry name" value="Threonine--tRNA ligase"/>
    <property type="match status" value="1"/>
</dbReference>
<dbReference type="InterPro" id="IPR004154">
    <property type="entry name" value="Anticodon-bd"/>
</dbReference>
<dbReference type="CDD" id="cd00860">
    <property type="entry name" value="ThrRS_anticodon"/>
    <property type="match status" value="1"/>
</dbReference>
<evidence type="ECO:0000256" key="8">
    <source>
        <dbReference type="ARBA" id="ARBA00022917"/>
    </source>
</evidence>
<dbReference type="InterPro" id="IPR036621">
    <property type="entry name" value="Anticodon-bd_dom_sf"/>
</dbReference>
<evidence type="ECO:0000256" key="2">
    <source>
        <dbReference type="ARBA" id="ARBA00013163"/>
    </source>
</evidence>
<protein>
    <recommendedName>
        <fullName evidence="2 11">Threonine--tRNA ligase</fullName>
        <ecNumber evidence="2 11">6.1.1.3</ecNumber>
    </recommendedName>
</protein>
<dbReference type="GO" id="GO:0046872">
    <property type="term" value="F:metal ion binding"/>
    <property type="evidence" value="ECO:0007669"/>
    <property type="project" value="UniProtKB-KW"/>
</dbReference>
<evidence type="ECO:0000256" key="9">
    <source>
        <dbReference type="ARBA" id="ARBA00023146"/>
    </source>
</evidence>